<gene>
    <name evidence="1" type="ORF">BDR25DRAFT_113627</name>
</gene>
<evidence type="ECO:0000313" key="2">
    <source>
        <dbReference type="Proteomes" id="UP000799755"/>
    </source>
</evidence>
<proteinExistence type="predicted"/>
<organism evidence="1 2">
    <name type="scientific">Lindgomyces ingoldianus</name>
    <dbReference type="NCBI Taxonomy" id="673940"/>
    <lineage>
        <taxon>Eukaryota</taxon>
        <taxon>Fungi</taxon>
        <taxon>Dikarya</taxon>
        <taxon>Ascomycota</taxon>
        <taxon>Pezizomycotina</taxon>
        <taxon>Dothideomycetes</taxon>
        <taxon>Pleosporomycetidae</taxon>
        <taxon>Pleosporales</taxon>
        <taxon>Lindgomycetaceae</taxon>
        <taxon>Lindgomyces</taxon>
    </lineage>
</organism>
<reference evidence="1" key="1">
    <citation type="journal article" date="2020" name="Stud. Mycol.">
        <title>101 Dothideomycetes genomes: a test case for predicting lifestyles and emergence of pathogens.</title>
        <authorList>
            <person name="Haridas S."/>
            <person name="Albert R."/>
            <person name="Binder M."/>
            <person name="Bloem J."/>
            <person name="Labutti K."/>
            <person name="Salamov A."/>
            <person name="Andreopoulos B."/>
            <person name="Baker S."/>
            <person name="Barry K."/>
            <person name="Bills G."/>
            <person name="Bluhm B."/>
            <person name="Cannon C."/>
            <person name="Castanera R."/>
            <person name="Culley D."/>
            <person name="Daum C."/>
            <person name="Ezra D."/>
            <person name="Gonzalez J."/>
            <person name="Henrissat B."/>
            <person name="Kuo A."/>
            <person name="Liang C."/>
            <person name="Lipzen A."/>
            <person name="Lutzoni F."/>
            <person name="Magnuson J."/>
            <person name="Mondo S."/>
            <person name="Nolan M."/>
            <person name="Ohm R."/>
            <person name="Pangilinan J."/>
            <person name="Park H.-J."/>
            <person name="Ramirez L."/>
            <person name="Alfaro M."/>
            <person name="Sun H."/>
            <person name="Tritt A."/>
            <person name="Yoshinaga Y."/>
            <person name="Zwiers L.-H."/>
            <person name="Turgeon B."/>
            <person name="Goodwin S."/>
            <person name="Spatafora J."/>
            <person name="Crous P."/>
            <person name="Grigoriev I."/>
        </authorList>
    </citation>
    <scope>NUCLEOTIDE SEQUENCE</scope>
    <source>
        <strain evidence="1">ATCC 200398</strain>
    </source>
</reference>
<keyword evidence="2" id="KW-1185">Reference proteome</keyword>
<comment type="caution">
    <text evidence="1">The sequence shown here is derived from an EMBL/GenBank/DDBJ whole genome shotgun (WGS) entry which is preliminary data.</text>
</comment>
<accession>A0ACB6R6Y4</accession>
<dbReference type="EMBL" id="MU003497">
    <property type="protein sequence ID" value="KAF2475033.1"/>
    <property type="molecule type" value="Genomic_DNA"/>
</dbReference>
<feature type="non-terminal residue" evidence="1">
    <location>
        <position position="1"/>
    </location>
</feature>
<protein>
    <submittedName>
        <fullName evidence="1">Uncharacterized protein</fullName>
    </submittedName>
</protein>
<name>A0ACB6R6Y4_9PLEO</name>
<evidence type="ECO:0000313" key="1">
    <source>
        <dbReference type="EMBL" id="KAF2475033.1"/>
    </source>
</evidence>
<sequence length="560" mass="62609">LHWPTFLKRCRLLHPLRSSHSRASPVSHYPSAYFPNPSFGTSDPGIVPNPHTVPSQGPPSFFSLATSSTPDDPFLALLSSVYYAAVLSVINNPSSQELGQKFNPLTLAPTLKKEVSDRILSLDEGVIKHPSIENLQALVLFLSVDSNSFDPYVQWVQIGTAVRTAQFLGIHRDGTSFGLSPIEVEVRRRIWAQICILDARFAELLGCEPSISVSSYDTCLPLSICDRDLTEIDEQQRASIQGQERKFKTLQEIEQEQEQYSPFSTMTFTLIEAELARLMTQLFGSRYRSRDSIFLGSVQPGQWAPSESALQSDRVRWIRRLEHRFETVYRLDSLDTTNPIQFMVLETMRIRIEQAKFAIRLMEWKDIHGGPGGLGGAPEMTHLFRDAIALTSRTLALSNRFPTSPYSWYIKRLKEAYTPSFLLFALTSGGTMDQGDVALAWAVLDQIFPVDSVGRAQEQGVEQSPLGVLLRRAKEKREGQVRFPTAQDFRQQAMEAAAGSSHPNFSPNVNPHPAVTLPTNSSGMGNFQPGNLFEDFDSIMQDPLWSPGLPGADDGYEPWV</sequence>
<dbReference type="Proteomes" id="UP000799755">
    <property type="component" value="Unassembled WGS sequence"/>
</dbReference>